<keyword evidence="8" id="KW-0004">4Fe-4S</keyword>
<keyword evidence="10" id="KW-0479">Metal-binding</keyword>
<evidence type="ECO:0000256" key="12">
    <source>
        <dbReference type="ARBA" id="ARBA00023014"/>
    </source>
</evidence>
<dbReference type="InterPro" id="IPR036008">
    <property type="entry name" value="Aconitase_4Fe-4S_dom"/>
</dbReference>
<dbReference type="AlphaFoldDB" id="A0A972SHJ3"/>
<evidence type="ECO:0000256" key="9">
    <source>
        <dbReference type="ARBA" id="ARBA00022605"/>
    </source>
</evidence>
<feature type="domain" description="Aconitase/3-isopropylmalate dehydratase large subunit alpha/beta/alpha" evidence="15">
    <location>
        <begin position="10"/>
        <end position="461"/>
    </location>
</feature>
<comment type="cofactor">
    <cofactor evidence="2">
        <name>[4Fe-4S] cluster</name>
        <dbReference type="ChEBI" id="CHEBI:49883"/>
    </cofactor>
</comment>
<evidence type="ECO:0000256" key="3">
    <source>
        <dbReference type="ARBA" id="ARBA00002695"/>
    </source>
</evidence>
<evidence type="ECO:0000313" key="17">
    <source>
        <dbReference type="Proteomes" id="UP000655523"/>
    </source>
</evidence>
<accession>A0A972SHJ3</accession>
<dbReference type="PANTHER" id="PTHR43822:SF9">
    <property type="entry name" value="3-ISOPROPYLMALATE DEHYDRATASE"/>
    <property type="match status" value="1"/>
</dbReference>
<keyword evidence="12" id="KW-0411">Iron-sulfur</keyword>
<comment type="caution">
    <text evidence="16">The sequence shown here is derived from an EMBL/GenBank/DDBJ whole genome shotgun (WGS) entry which is preliminary data.</text>
</comment>
<keyword evidence="14" id="KW-0100">Branched-chain amino acid biosynthesis</keyword>
<sequence length="471" mass="49714">MSNNPLTSAEKIWRQHVIAALGDGIDLIHIDRHFLHELSGAISFQGLASTGRRVFDPAATFATVDHVIDTYPGRSLSSSAPGGEAFLRDQVKGVREHGITFFAPEDTRQGITHVVAMEQAIALPGMTFVCGDSHTTTVGALGALAWGVGSTDGEQVLVTQTLMASLPSSMRVRFEGQLPDGTSAKDAVLKLIATIGADGAANVGVEYAGTMVRSLSIEARATLCNMAVEMSARFAFVPTDDVTLSYLHNRPYAPSGANWDLAVAHWKSLSSDEDASFQRDVTIDCAGLEPFVTWGTTPDQAVPVSGAVPTGPSVAGLAAQDAYAQAIKYMNLEPGRPLAGLPVDGAFIGSCTNSRLEDLEEAARILRGRHVAPGVRAICTPGSTEVKRAAERHGIDVVFKAAGFEWREAGCSLCVSAGGESFGRRSRVISSTNHNSEHRQGQDVRSHLASPATVAASAVAGVISDPRPFLR</sequence>
<comment type="catalytic activity">
    <reaction evidence="1">
        <text>(2R,3S)-3-isopropylmalate = (2S)-2-isopropylmalate</text>
        <dbReference type="Rhea" id="RHEA:32287"/>
        <dbReference type="ChEBI" id="CHEBI:1178"/>
        <dbReference type="ChEBI" id="CHEBI:35121"/>
        <dbReference type="EC" id="4.2.1.33"/>
    </reaction>
</comment>
<dbReference type="PANTHER" id="PTHR43822">
    <property type="entry name" value="HOMOACONITASE, MITOCHONDRIAL-RELATED"/>
    <property type="match status" value="1"/>
</dbReference>
<evidence type="ECO:0000256" key="14">
    <source>
        <dbReference type="ARBA" id="ARBA00023304"/>
    </source>
</evidence>
<dbReference type="Pfam" id="PF00330">
    <property type="entry name" value="Aconitase"/>
    <property type="match status" value="1"/>
</dbReference>
<evidence type="ECO:0000256" key="11">
    <source>
        <dbReference type="ARBA" id="ARBA00023004"/>
    </source>
</evidence>
<dbReference type="InterPro" id="IPR001030">
    <property type="entry name" value="Acoase/IPM_deHydtase_lsu_aba"/>
</dbReference>
<dbReference type="InterPro" id="IPR018136">
    <property type="entry name" value="Aconitase_4Fe-4S_BS"/>
</dbReference>
<dbReference type="PROSITE" id="PS00450">
    <property type="entry name" value="ACONITASE_1"/>
    <property type="match status" value="1"/>
</dbReference>
<reference evidence="16 17" key="1">
    <citation type="submission" date="2019-11" db="EMBL/GenBank/DDBJ databases">
        <title>Metabolism of dissolved organic matter in forest soils.</title>
        <authorList>
            <person name="Cyle K.T."/>
            <person name="Wilhelm R.C."/>
            <person name="Martinez C.E."/>
        </authorList>
    </citation>
    <scope>NUCLEOTIDE SEQUENCE [LARGE SCALE GENOMIC DNA]</scope>
    <source>
        <strain evidence="16 17">5N</strain>
    </source>
</reference>
<evidence type="ECO:0000259" key="15">
    <source>
        <dbReference type="Pfam" id="PF00330"/>
    </source>
</evidence>
<evidence type="ECO:0000256" key="6">
    <source>
        <dbReference type="ARBA" id="ARBA00011998"/>
    </source>
</evidence>
<dbReference type="PRINTS" id="PR00415">
    <property type="entry name" value="ACONITASE"/>
</dbReference>
<proteinExistence type="predicted"/>
<dbReference type="Proteomes" id="UP000655523">
    <property type="component" value="Unassembled WGS sequence"/>
</dbReference>
<evidence type="ECO:0000256" key="2">
    <source>
        <dbReference type="ARBA" id="ARBA00001966"/>
    </source>
</evidence>
<dbReference type="GO" id="GO:0003861">
    <property type="term" value="F:3-isopropylmalate dehydratase activity"/>
    <property type="evidence" value="ECO:0007669"/>
    <property type="project" value="UniProtKB-EC"/>
</dbReference>
<keyword evidence="17" id="KW-1185">Reference proteome</keyword>
<gene>
    <name evidence="16" type="ORF">GNZ13_10805</name>
</gene>
<comment type="subunit">
    <text evidence="5">Heterodimer of LeuC and LeuD.</text>
</comment>
<dbReference type="NCBIfam" id="NF009116">
    <property type="entry name" value="PRK12466.1"/>
    <property type="match status" value="1"/>
</dbReference>
<dbReference type="InterPro" id="IPR050067">
    <property type="entry name" value="IPM_dehydratase_rel_enz"/>
</dbReference>
<dbReference type="SUPFAM" id="SSF53732">
    <property type="entry name" value="Aconitase iron-sulfur domain"/>
    <property type="match status" value="1"/>
</dbReference>
<keyword evidence="11" id="KW-0408">Iron</keyword>
<evidence type="ECO:0000256" key="7">
    <source>
        <dbReference type="ARBA" id="ARBA00022430"/>
    </source>
</evidence>
<dbReference type="InterPro" id="IPR015931">
    <property type="entry name" value="Acnase/IPM_dHydase_lsu_aba_1/3"/>
</dbReference>
<name>A0A972SHJ3_9BURK</name>
<dbReference type="EC" id="4.2.1.33" evidence="6"/>
<organism evidence="16 17">
    <name type="scientific">Paraburkholderia elongata</name>
    <dbReference type="NCBI Taxonomy" id="2675747"/>
    <lineage>
        <taxon>Bacteria</taxon>
        <taxon>Pseudomonadati</taxon>
        <taxon>Pseudomonadota</taxon>
        <taxon>Betaproteobacteria</taxon>
        <taxon>Burkholderiales</taxon>
        <taxon>Burkholderiaceae</taxon>
        <taxon>Paraburkholderia</taxon>
    </lineage>
</organism>
<protein>
    <recommendedName>
        <fullName evidence="6">3-isopropylmalate dehydratase</fullName>
        <ecNumber evidence="6">4.2.1.33</ecNumber>
    </recommendedName>
</protein>
<dbReference type="GO" id="GO:0046872">
    <property type="term" value="F:metal ion binding"/>
    <property type="evidence" value="ECO:0007669"/>
    <property type="project" value="UniProtKB-KW"/>
</dbReference>
<evidence type="ECO:0000256" key="5">
    <source>
        <dbReference type="ARBA" id="ARBA00011271"/>
    </source>
</evidence>
<evidence type="ECO:0000256" key="1">
    <source>
        <dbReference type="ARBA" id="ARBA00000491"/>
    </source>
</evidence>
<dbReference type="EMBL" id="WOEZ01000050">
    <property type="protein sequence ID" value="NPT55079.1"/>
    <property type="molecule type" value="Genomic_DNA"/>
</dbReference>
<dbReference type="RefSeq" id="WP_172163393.1">
    <property type="nucleotide sequence ID" value="NZ_WOEZ01000050.1"/>
</dbReference>
<evidence type="ECO:0000256" key="13">
    <source>
        <dbReference type="ARBA" id="ARBA00023239"/>
    </source>
</evidence>
<keyword evidence="7" id="KW-0432">Leucine biosynthesis</keyword>
<dbReference type="Gene3D" id="3.30.499.10">
    <property type="entry name" value="Aconitase, domain 3"/>
    <property type="match status" value="2"/>
</dbReference>
<dbReference type="GO" id="GO:0009098">
    <property type="term" value="P:L-leucine biosynthetic process"/>
    <property type="evidence" value="ECO:0007669"/>
    <property type="project" value="UniProtKB-KW"/>
</dbReference>
<evidence type="ECO:0000256" key="8">
    <source>
        <dbReference type="ARBA" id="ARBA00022485"/>
    </source>
</evidence>
<keyword evidence="9" id="KW-0028">Amino-acid biosynthesis</keyword>
<comment type="pathway">
    <text evidence="4">Amino-acid biosynthesis; L-leucine biosynthesis; L-leucine from 3-methyl-2-oxobutanoate: step 2/4.</text>
</comment>
<evidence type="ECO:0000256" key="10">
    <source>
        <dbReference type="ARBA" id="ARBA00022723"/>
    </source>
</evidence>
<dbReference type="NCBIfam" id="NF004016">
    <property type="entry name" value="PRK05478.1"/>
    <property type="match status" value="1"/>
</dbReference>
<evidence type="ECO:0000313" key="16">
    <source>
        <dbReference type="EMBL" id="NPT55079.1"/>
    </source>
</evidence>
<dbReference type="GO" id="GO:0051539">
    <property type="term" value="F:4 iron, 4 sulfur cluster binding"/>
    <property type="evidence" value="ECO:0007669"/>
    <property type="project" value="UniProtKB-KW"/>
</dbReference>
<comment type="function">
    <text evidence="3">Catalyzes the isomerization between 2-isopropylmalate and 3-isopropylmalate, via the formation of 2-isopropylmaleate.</text>
</comment>
<keyword evidence="13" id="KW-0456">Lyase</keyword>
<evidence type="ECO:0000256" key="4">
    <source>
        <dbReference type="ARBA" id="ARBA00004729"/>
    </source>
</evidence>